<keyword evidence="3" id="KW-0238">DNA-binding</keyword>
<evidence type="ECO:0000313" key="10">
    <source>
        <dbReference type="RefSeq" id="XP_022773911.1"/>
    </source>
</evidence>
<evidence type="ECO:0000256" key="5">
    <source>
        <dbReference type="ARBA" id="ARBA00023242"/>
    </source>
</evidence>
<dbReference type="AlphaFoldDB" id="A0A6P6B9Y8"/>
<comment type="subcellular location">
    <subcellularLocation>
        <location evidence="1">Nucleus</location>
    </subcellularLocation>
</comment>
<gene>
    <name evidence="8 9 10" type="primary">LOC111316163</name>
</gene>
<proteinExistence type="predicted"/>
<keyword evidence="2" id="KW-0805">Transcription regulation</keyword>
<dbReference type="PANTHER" id="PTHR11945">
    <property type="entry name" value="MADS BOX PROTEIN"/>
    <property type="match status" value="1"/>
</dbReference>
<dbReference type="RefSeq" id="XP_022773910.1">
    <property type="nucleotide sequence ID" value="XM_022918175.1"/>
</dbReference>
<dbReference type="RefSeq" id="XP_022773909.1">
    <property type="nucleotide sequence ID" value="XM_022918174.1"/>
</dbReference>
<dbReference type="Gene3D" id="3.40.1810.10">
    <property type="entry name" value="Transcription factor, MADS-box"/>
    <property type="match status" value="1"/>
</dbReference>
<dbReference type="InterPro" id="IPR036879">
    <property type="entry name" value="TF_MADSbox_sf"/>
</dbReference>
<dbReference type="SMART" id="SM00432">
    <property type="entry name" value="MADS"/>
    <property type="match status" value="1"/>
</dbReference>
<name>A0A6P6B9Y8_DURZI</name>
<evidence type="ECO:0000256" key="3">
    <source>
        <dbReference type="ARBA" id="ARBA00023125"/>
    </source>
</evidence>
<dbReference type="Proteomes" id="UP000515121">
    <property type="component" value="Unplaced"/>
</dbReference>
<dbReference type="InterPro" id="IPR002100">
    <property type="entry name" value="TF_MADSbox"/>
</dbReference>
<dbReference type="RefSeq" id="XP_022773911.1">
    <property type="nucleotide sequence ID" value="XM_022918176.1"/>
</dbReference>
<keyword evidence="5" id="KW-0539">Nucleus</keyword>
<evidence type="ECO:0000313" key="9">
    <source>
        <dbReference type="RefSeq" id="XP_022773910.1"/>
    </source>
</evidence>
<keyword evidence="4" id="KW-0804">Transcription</keyword>
<accession>A0A6P6B9Y8</accession>
<dbReference type="PROSITE" id="PS50066">
    <property type="entry name" value="MADS_BOX_2"/>
    <property type="match status" value="1"/>
</dbReference>
<keyword evidence="7" id="KW-1185">Reference proteome</keyword>
<evidence type="ECO:0000256" key="1">
    <source>
        <dbReference type="ARBA" id="ARBA00004123"/>
    </source>
</evidence>
<evidence type="ECO:0000256" key="4">
    <source>
        <dbReference type="ARBA" id="ARBA00023163"/>
    </source>
</evidence>
<dbReference type="SUPFAM" id="SSF55455">
    <property type="entry name" value="SRF-like"/>
    <property type="match status" value="1"/>
</dbReference>
<evidence type="ECO:0000313" key="8">
    <source>
        <dbReference type="RefSeq" id="XP_022773909.1"/>
    </source>
</evidence>
<sequence length="200" mass="22507">MAGLSSKGRRRTQMWMIQGADARQVAFSKRRSGLFKKASELCTLCAVETALVVFYARDQAFYFGHPGVGTVMNTLSNCRKPNFDAIHQAEAEQEANLLEKLEAEKIQGERIIERFCMGSQKHGEDFVKRLVDKLNWEQLLTLKSLMEEYKEKLRKRMQELSVELAAPTLISAGESNASLSGSTEGDSSADPHYHVISHEH</sequence>
<evidence type="ECO:0000256" key="2">
    <source>
        <dbReference type="ARBA" id="ARBA00023015"/>
    </source>
</evidence>
<dbReference type="OrthoDB" id="1898716at2759"/>
<evidence type="ECO:0000259" key="6">
    <source>
        <dbReference type="PROSITE" id="PS50066"/>
    </source>
</evidence>
<dbReference type="GO" id="GO:0000978">
    <property type="term" value="F:RNA polymerase II cis-regulatory region sequence-specific DNA binding"/>
    <property type="evidence" value="ECO:0007669"/>
    <property type="project" value="TreeGrafter"/>
</dbReference>
<evidence type="ECO:0000313" key="7">
    <source>
        <dbReference type="Proteomes" id="UP000515121"/>
    </source>
</evidence>
<feature type="domain" description="MADS-box" evidence="6">
    <location>
        <begin position="7"/>
        <end position="67"/>
    </location>
</feature>
<protein>
    <submittedName>
        <fullName evidence="8 9">Agamous-like MADS-box protein AGL29</fullName>
    </submittedName>
</protein>
<dbReference type="Pfam" id="PF00319">
    <property type="entry name" value="SRF-TF"/>
    <property type="match status" value="1"/>
</dbReference>
<reference evidence="8 9" key="1">
    <citation type="submission" date="2025-04" db="UniProtKB">
        <authorList>
            <consortium name="RefSeq"/>
        </authorList>
    </citation>
    <scope>IDENTIFICATION</scope>
    <source>
        <tissue evidence="8 9">Fruit stalk</tissue>
    </source>
</reference>
<dbReference type="KEGG" id="dzi:111316163"/>
<dbReference type="GeneID" id="111316163"/>
<dbReference type="PRINTS" id="PR00404">
    <property type="entry name" value="MADSDOMAIN"/>
</dbReference>
<dbReference type="GO" id="GO:0005634">
    <property type="term" value="C:nucleus"/>
    <property type="evidence" value="ECO:0007669"/>
    <property type="project" value="UniProtKB-SubCell"/>
</dbReference>
<organism evidence="7 9">
    <name type="scientific">Durio zibethinus</name>
    <name type="common">Durian</name>
    <dbReference type="NCBI Taxonomy" id="66656"/>
    <lineage>
        <taxon>Eukaryota</taxon>
        <taxon>Viridiplantae</taxon>
        <taxon>Streptophyta</taxon>
        <taxon>Embryophyta</taxon>
        <taxon>Tracheophyta</taxon>
        <taxon>Spermatophyta</taxon>
        <taxon>Magnoliopsida</taxon>
        <taxon>eudicotyledons</taxon>
        <taxon>Gunneridae</taxon>
        <taxon>Pentapetalae</taxon>
        <taxon>rosids</taxon>
        <taxon>malvids</taxon>
        <taxon>Malvales</taxon>
        <taxon>Malvaceae</taxon>
        <taxon>Helicteroideae</taxon>
        <taxon>Durio</taxon>
    </lineage>
</organism>
<dbReference type="GO" id="GO:0000981">
    <property type="term" value="F:DNA-binding transcription factor activity, RNA polymerase II-specific"/>
    <property type="evidence" value="ECO:0007669"/>
    <property type="project" value="TreeGrafter"/>
</dbReference>
<dbReference type="PANTHER" id="PTHR11945:SF696">
    <property type="entry name" value="BOX PROTEIN, PUTATIVE-RELATED"/>
    <property type="match status" value="1"/>
</dbReference>
<dbReference type="GO" id="GO:0046983">
    <property type="term" value="F:protein dimerization activity"/>
    <property type="evidence" value="ECO:0007669"/>
    <property type="project" value="InterPro"/>
</dbReference>